<feature type="domain" description="PAS" evidence="1">
    <location>
        <begin position="137"/>
        <end position="202"/>
    </location>
</feature>
<dbReference type="EMBL" id="JBIAQY010000032">
    <property type="protein sequence ID" value="MFF3574857.1"/>
    <property type="molecule type" value="Genomic_DNA"/>
</dbReference>
<keyword evidence="4" id="KW-0808">Transferase</keyword>
<dbReference type="InterPro" id="IPR043128">
    <property type="entry name" value="Rev_trsase/Diguanyl_cyclase"/>
</dbReference>
<reference evidence="4 5" key="1">
    <citation type="submission" date="2024-10" db="EMBL/GenBank/DDBJ databases">
        <title>The Natural Products Discovery Center: Release of the First 8490 Sequenced Strains for Exploring Actinobacteria Biosynthetic Diversity.</title>
        <authorList>
            <person name="Kalkreuter E."/>
            <person name="Kautsar S.A."/>
            <person name="Yang D."/>
            <person name="Bader C.D."/>
            <person name="Teijaro C.N."/>
            <person name="Fluegel L."/>
            <person name="Davis C.M."/>
            <person name="Simpson J.R."/>
            <person name="Lauterbach L."/>
            <person name="Steele A.D."/>
            <person name="Gui C."/>
            <person name="Meng S."/>
            <person name="Li G."/>
            <person name="Viehrig K."/>
            <person name="Ye F."/>
            <person name="Su P."/>
            <person name="Kiefer A.F."/>
            <person name="Nichols A."/>
            <person name="Cepeda A.J."/>
            <person name="Yan W."/>
            <person name="Fan B."/>
            <person name="Jiang Y."/>
            <person name="Adhikari A."/>
            <person name="Zheng C.-J."/>
            <person name="Schuster L."/>
            <person name="Cowan T.M."/>
            <person name="Smanski M.J."/>
            <person name="Chevrette M.G."/>
            <person name="De Carvalho L.P.S."/>
            <person name="Shen B."/>
        </authorList>
    </citation>
    <scope>NUCLEOTIDE SEQUENCE [LARGE SCALE GENOMIC DNA]</scope>
    <source>
        <strain evidence="4 5">NPDC002593</strain>
    </source>
</reference>
<dbReference type="InterPro" id="IPR013655">
    <property type="entry name" value="PAS_fold_3"/>
</dbReference>
<feature type="domain" description="GGDEF" evidence="3">
    <location>
        <begin position="287"/>
        <end position="420"/>
    </location>
</feature>
<dbReference type="Proteomes" id="UP001601992">
    <property type="component" value="Unassembled WGS sequence"/>
</dbReference>
<dbReference type="InterPro" id="IPR000700">
    <property type="entry name" value="PAS-assoc_C"/>
</dbReference>
<dbReference type="InterPro" id="IPR000160">
    <property type="entry name" value="GGDEF_dom"/>
</dbReference>
<dbReference type="PROSITE" id="PS50112">
    <property type="entry name" value="PAS"/>
    <property type="match status" value="1"/>
</dbReference>
<dbReference type="PROSITE" id="PS50887">
    <property type="entry name" value="GGDEF"/>
    <property type="match status" value="1"/>
</dbReference>
<name>A0ABW6SF68_9NOCA</name>
<evidence type="ECO:0000259" key="1">
    <source>
        <dbReference type="PROSITE" id="PS50112"/>
    </source>
</evidence>
<dbReference type="RefSeq" id="WP_083896208.1">
    <property type="nucleotide sequence ID" value="NZ_JBIAQY010000032.1"/>
</dbReference>
<dbReference type="InterPro" id="IPR052155">
    <property type="entry name" value="Biofilm_reg_signaling"/>
</dbReference>
<dbReference type="Gene3D" id="3.30.450.20">
    <property type="entry name" value="PAS domain"/>
    <property type="match status" value="1"/>
</dbReference>
<dbReference type="SUPFAM" id="SSF55785">
    <property type="entry name" value="PYP-like sensor domain (PAS domain)"/>
    <property type="match status" value="1"/>
</dbReference>
<evidence type="ECO:0000259" key="3">
    <source>
        <dbReference type="PROSITE" id="PS50887"/>
    </source>
</evidence>
<gene>
    <name evidence="4" type="ORF">ACFYXQ_44640</name>
</gene>
<evidence type="ECO:0000313" key="4">
    <source>
        <dbReference type="EMBL" id="MFF3574857.1"/>
    </source>
</evidence>
<protein>
    <submittedName>
        <fullName evidence="4">Diguanylate cyclase domain-containing protein</fullName>
        <ecNumber evidence="4">2.7.7.65</ecNumber>
    </submittedName>
</protein>
<keyword evidence="5" id="KW-1185">Reference proteome</keyword>
<dbReference type="CDD" id="cd01949">
    <property type="entry name" value="GGDEF"/>
    <property type="match status" value="1"/>
</dbReference>
<dbReference type="CDD" id="cd00130">
    <property type="entry name" value="PAS"/>
    <property type="match status" value="1"/>
</dbReference>
<dbReference type="Gene3D" id="3.30.70.270">
    <property type="match status" value="1"/>
</dbReference>
<dbReference type="Pfam" id="PF08447">
    <property type="entry name" value="PAS_3"/>
    <property type="match status" value="1"/>
</dbReference>
<dbReference type="InterPro" id="IPR000014">
    <property type="entry name" value="PAS"/>
</dbReference>
<dbReference type="NCBIfam" id="TIGR00254">
    <property type="entry name" value="GGDEF"/>
    <property type="match status" value="1"/>
</dbReference>
<dbReference type="SMART" id="SM00091">
    <property type="entry name" value="PAS"/>
    <property type="match status" value="1"/>
</dbReference>
<dbReference type="InterPro" id="IPR029787">
    <property type="entry name" value="Nucleotide_cyclase"/>
</dbReference>
<comment type="caution">
    <text evidence="4">The sequence shown here is derived from an EMBL/GenBank/DDBJ whole genome shotgun (WGS) entry which is preliminary data.</text>
</comment>
<dbReference type="PANTHER" id="PTHR44757">
    <property type="entry name" value="DIGUANYLATE CYCLASE DGCP"/>
    <property type="match status" value="1"/>
</dbReference>
<organism evidence="4 5">
    <name type="scientific">Nocardia jiangxiensis</name>
    <dbReference type="NCBI Taxonomy" id="282685"/>
    <lineage>
        <taxon>Bacteria</taxon>
        <taxon>Bacillati</taxon>
        <taxon>Actinomycetota</taxon>
        <taxon>Actinomycetes</taxon>
        <taxon>Mycobacteriales</taxon>
        <taxon>Nocardiaceae</taxon>
        <taxon>Nocardia</taxon>
    </lineage>
</organism>
<keyword evidence="4" id="KW-0548">Nucleotidyltransferase</keyword>
<feature type="domain" description="PAC" evidence="2">
    <location>
        <begin position="204"/>
        <end position="256"/>
    </location>
</feature>
<accession>A0ABW6SF68</accession>
<dbReference type="SUPFAM" id="SSF55073">
    <property type="entry name" value="Nucleotide cyclase"/>
    <property type="match status" value="1"/>
</dbReference>
<dbReference type="EC" id="2.7.7.65" evidence="4"/>
<dbReference type="GO" id="GO:0052621">
    <property type="term" value="F:diguanylate cyclase activity"/>
    <property type="evidence" value="ECO:0007669"/>
    <property type="project" value="UniProtKB-EC"/>
</dbReference>
<dbReference type="InterPro" id="IPR035965">
    <property type="entry name" value="PAS-like_dom_sf"/>
</dbReference>
<dbReference type="InterPro" id="IPR001610">
    <property type="entry name" value="PAC"/>
</dbReference>
<dbReference type="PANTHER" id="PTHR44757:SF2">
    <property type="entry name" value="BIOFILM ARCHITECTURE MAINTENANCE PROTEIN MBAA"/>
    <property type="match status" value="1"/>
</dbReference>
<sequence length="428" mass="46273">MTDWRSELIARWWQELGFTKDLSMAQRPRNALSAWLDQLASALDADRFDSAVGFRVGQAMAAASLGGLDAPAASAHALFDLVEHSEHPRACRRFAALLAAFGQGYQDQANSIANSGLGSDESSGDDIFGLEGAVRSRSIFDRVALAIAICDTTGKLIDVNQYLADLVGLPVDEICGHSILDFAHPDEVDSLASMLFDPARGGAMNDERRFIRKDGSVGWMASSVTYVRGERGQPDYLLGLGADVSERHRLQEELHWQARHDPLTGLSNRRHLLEQVENMRTIAGSGDRVGLCFVDLDKFKRINDRHGHSVGDAVLSTVAVRMRDSFPPDSCTVARVGGDEFIVLVPPPADDESIVGVVNTIMSVFADPIVVGRNQFKVSASVGAVAAPVASMQAGALLDAADRQLYRAKSGGNVHRIVHVVDTENGRE</sequence>
<dbReference type="SMART" id="SM00267">
    <property type="entry name" value="GGDEF"/>
    <property type="match status" value="1"/>
</dbReference>
<dbReference type="PROSITE" id="PS50113">
    <property type="entry name" value="PAC"/>
    <property type="match status" value="1"/>
</dbReference>
<dbReference type="Pfam" id="PF00990">
    <property type="entry name" value="GGDEF"/>
    <property type="match status" value="1"/>
</dbReference>
<dbReference type="SMART" id="SM00086">
    <property type="entry name" value="PAC"/>
    <property type="match status" value="1"/>
</dbReference>
<proteinExistence type="predicted"/>
<evidence type="ECO:0000313" key="5">
    <source>
        <dbReference type="Proteomes" id="UP001601992"/>
    </source>
</evidence>
<dbReference type="NCBIfam" id="TIGR00229">
    <property type="entry name" value="sensory_box"/>
    <property type="match status" value="1"/>
</dbReference>
<evidence type="ECO:0000259" key="2">
    <source>
        <dbReference type="PROSITE" id="PS50113"/>
    </source>
</evidence>